<keyword evidence="8" id="KW-1185">Reference proteome</keyword>
<dbReference type="EMBL" id="JACMSC010000022">
    <property type="protein sequence ID" value="KAG6468220.1"/>
    <property type="molecule type" value="Genomic_DNA"/>
</dbReference>
<name>A0A8J5C6B2_ZINOF</name>
<keyword evidence="2" id="KW-0677">Repeat</keyword>
<dbReference type="Pfam" id="PF17814">
    <property type="entry name" value="LisH_TPL"/>
    <property type="match status" value="1"/>
</dbReference>
<evidence type="ECO:0000256" key="4">
    <source>
        <dbReference type="SAM" id="Phobius"/>
    </source>
</evidence>
<dbReference type="PROSITE" id="PS50082">
    <property type="entry name" value="WD_REPEATS_2"/>
    <property type="match status" value="1"/>
</dbReference>
<dbReference type="GO" id="GO:0006355">
    <property type="term" value="P:regulation of DNA-templated transcription"/>
    <property type="evidence" value="ECO:0007669"/>
    <property type="project" value="InterPro"/>
</dbReference>
<accession>A0A8J5C6B2</accession>
<dbReference type="PANTHER" id="PTHR44083">
    <property type="entry name" value="TOPLESS-RELATED PROTEIN 1-RELATED"/>
    <property type="match status" value="1"/>
</dbReference>
<dbReference type="InterPro" id="IPR015943">
    <property type="entry name" value="WD40/YVTN_repeat-like_dom_sf"/>
</dbReference>
<keyword evidence="4" id="KW-0812">Transmembrane</keyword>
<dbReference type="Pfam" id="PF21359">
    <property type="entry name" value="zf_topless"/>
    <property type="match status" value="1"/>
</dbReference>
<dbReference type="Pfam" id="PF21889">
    <property type="entry name" value="TPR1-like_2nd"/>
    <property type="match status" value="1"/>
</dbReference>
<protein>
    <recommendedName>
        <fullName evidence="6">CTLH domain-containing protein</fullName>
    </recommendedName>
</protein>
<dbReference type="InterPro" id="IPR001680">
    <property type="entry name" value="WD40_rpt"/>
</dbReference>
<dbReference type="Pfam" id="PF00400">
    <property type="entry name" value="WD40"/>
    <property type="match status" value="1"/>
</dbReference>
<sequence>MCIALFRIYLTVLPSGAICFSPRRLPWPFPPWEYKMSRGRGDWASFQLYKRKQSFNWLLGDNVSFKKGYSFHDTKFLGEGKLKETVPRLDSLLLLLPGLPSNYTRENNHSIGCWVAMSPLKKDIVFMILKFLGEGKLKETVHMLEQECGFYFNMEHFEDLVQAGQWDEVERYLSGFTKVDDNQYSMKIFLEVRKQKYLEALESNDRTKAAEIFVKDLKVFYTYSEEIFKEVTMLLDPEKYSKNKQLSKCRHTKLARNIMFMELKKLIEANPLLNDKLNFPSFSSNRLEALVNQSLNWQHYLCKDPQPDPDIETLFTDHSCASSANGARPPPASNEPFFAPPSNSAAFRPSATHSPFQPVVSQPASAMAGWMANANPPLTQDAPVVHLPHFGQPSSFNATHQHTIFPKDGIPQIVIWTFNQGSDAMSLDFHPIHTRILLVGTNVGDITIWEVGSRERIAHKTFRVRDIDSCSLAFKTVLAKDASVTVKRCMWCPDGSILGVAFSKHLVQTYTFDLNRELHQMLEVWDTKTGQKQYIFEGHQAPVYSVCPHYKESIQFIFSTAIDGKIKVWIYDCLESKIDFDPPGHWCTRMQYSTDGTRLFSCGTSKDGETLLMEWNEGEGSIKRIYSGLRKNPSEVVQFDTTKNHFLVAGDDFAIKFWDLDNANILHSIVADGGLPLQASPKVKFNREGTLLAVTTNNCRIKILANADGQRIVMMNEGSRGPSQHISTNVKVLKFLIYCSGLLTPTADFFQEIHGMIQILAPPSAVVHFSAIVSVVVMVAATAARGQAKRCCLPDHSWRGQMLDPEVAPI</sequence>
<evidence type="ECO:0000259" key="6">
    <source>
        <dbReference type="PROSITE" id="PS50897"/>
    </source>
</evidence>
<keyword evidence="1 3" id="KW-0853">WD repeat</keyword>
<dbReference type="InterPro" id="IPR006594">
    <property type="entry name" value="LisH"/>
</dbReference>
<dbReference type="InterPro" id="IPR006595">
    <property type="entry name" value="CTLH_C"/>
</dbReference>
<dbReference type="InterPro" id="IPR054532">
    <property type="entry name" value="TPL_SMU1_LisH-like"/>
</dbReference>
<dbReference type="PROSITE" id="PS50896">
    <property type="entry name" value="LISH"/>
    <property type="match status" value="1"/>
</dbReference>
<feature type="repeat" description="WD" evidence="3">
    <location>
        <begin position="637"/>
        <end position="668"/>
    </location>
</feature>
<keyword evidence="5" id="KW-0732">Signal</keyword>
<evidence type="ECO:0000313" key="7">
    <source>
        <dbReference type="EMBL" id="KAG6468220.1"/>
    </source>
</evidence>
<dbReference type="PANTHER" id="PTHR44083:SF5">
    <property type="entry name" value="PROTEIN TOPLESS-RELATED PROTEIN 2"/>
    <property type="match status" value="1"/>
</dbReference>
<feature type="signal peptide" evidence="5">
    <location>
        <begin position="1"/>
        <end position="19"/>
    </location>
</feature>
<proteinExistence type="predicted"/>
<dbReference type="InterPro" id="IPR036322">
    <property type="entry name" value="WD40_repeat_dom_sf"/>
</dbReference>
<comment type="caution">
    <text evidence="7">The sequence shown here is derived from an EMBL/GenBank/DDBJ whole genome shotgun (WGS) entry which is preliminary data.</text>
</comment>
<dbReference type="SUPFAM" id="SSF50978">
    <property type="entry name" value="WD40 repeat-like"/>
    <property type="match status" value="1"/>
</dbReference>
<dbReference type="SMART" id="SM00320">
    <property type="entry name" value="WD40"/>
    <property type="match status" value="4"/>
</dbReference>
<dbReference type="SMART" id="SM00668">
    <property type="entry name" value="CTLH"/>
    <property type="match status" value="1"/>
</dbReference>
<evidence type="ECO:0000256" key="5">
    <source>
        <dbReference type="SAM" id="SignalP"/>
    </source>
</evidence>
<gene>
    <name evidence="7" type="ORF">ZIOFF_072792</name>
</gene>
<dbReference type="InterPro" id="IPR027728">
    <property type="entry name" value="Topless_fam"/>
</dbReference>
<organism evidence="7 8">
    <name type="scientific">Zingiber officinale</name>
    <name type="common">Ginger</name>
    <name type="synonym">Amomum zingiber</name>
    <dbReference type="NCBI Taxonomy" id="94328"/>
    <lineage>
        <taxon>Eukaryota</taxon>
        <taxon>Viridiplantae</taxon>
        <taxon>Streptophyta</taxon>
        <taxon>Embryophyta</taxon>
        <taxon>Tracheophyta</taxon>
        <taxon>Spermatophyta</taxon>
        <taxon>Magnoliopsida</taxon>
        <taxon>Liliopsida</taxon>
        <taxon>Zingiberales</taxon>
        <taxon>Zingiberaceae</taxon>
        <taxon>Zingiber</taxon>
    </lineage>
</organism>
<dbReference type="Gene3D" id="2.130.10.10">
    <property type="entry name" value="YVTN repeat-like/Quinoprotein amine dehydrogenase"/>
    <property type="match status" value="2"/>
</dbReference>
<evidence type="ECO:0000256" key="3">
    <source>
        <dbReference type="PROSITE-ProRule" id="PRU00221"/>
    </source>
</evidence>
<feature type="chain" id="PRO_5035293147" description="CTLH domain-containing protein" evidence="5">
    <location>
        <begin position="20"/>
        <end position="810"/>
    </location>
</feature>
<evidence type="ECO:0000256" key="2">
    <source>
        <dbReference type="ARBA" id="ARBA00022737"/>
    </source>
</evidence>
<dbReference type="AlphaFoldDB" id="A0A8J5C6B2"/>
<dbReference type="InterPro" id="IPR054080">
    <property type="entry name" value="TPR1-like_2nd"/>
</dbReference>
<feature type="transmembrane region" description="Helical" evidence="4">
    <location>
        <begin position="765"/>
        <end position="784"/>
    </location>
</feature>
<evidence type="ECO:0000256" key="1">
    <source>
        <dbReference type="ARBA" id="ARBA00022574"/>
    </source>
</evidence>
<dbReference type="InterPro" id="IPR048419">
    <property type="entry name" value="Topless_Znf"/>
</dbReference>
<evidence type="ECO:0000313" key="8">
    <source>
        <dbReference type="Proteomes" id="UP000734854"/>
    </source>
</evidence>
<dbReference type="Proteomes" id="UP000734854">
    <property type="component" value="Unassembled WGS sequence"/>
</dbReference>
<dbReference type="PROSITE" id="PS50897">
    <property type="entry name" value="CTLH"/>
    <property type="match status" value="1"/>
</dbReference>
<feature type="domain" description="CTLH" evidence="6">
    <location>
        <begin position="150"/>
        <end position="208"/>
    </location>
</feature>
<keyword evidence="4" id="KW-1133">Transmembrane helix</keyword>
<reference evidence="7 8" key="1">
    <citation type="submission" date="2020-08" db="EMBL/GenBank/DDBJ databases">
        <title>Plant Genome Project.</title>
        <authorList>
            <person name="Zhang R.-G."/>
        </authorList>
    </citation>
    <scope>NUCLEOTIDE SEQUENCE [LARGE SCALE GENOMIC DNA]</scope>
    <source>
        <tissue evidence="7">Rhizome</tissue>
    </source>
</reference>
<keyword evidence="4" id="KW-0472">Membrane</keyword>